<dbReference type="GO" id="GO:0005737">
    <property type="term" value="C:cytoplasm"/>
    <property type="evidence" value="ECO:0007669"/>
    <property type="project" value="TreeGrafter"/>
</dbReference>
<evidence type="ECO:0000256" key="8">
    <source>
        <dbReference type="ARBA" id="ARBA00047306"/>
    </source>
</evidence>
<evidence type="ECO:0000256" key="5">
    <source>
        <dbReference type="ARBA" id="ARBA00039112"/>
    </source>
</evidence>
<dbReference type="EC" id="2.1.1.244" evidence="5"/>
<keyword evidence="14" id="KW-1185">Reference proteome</keyword>
<dbReference type="InterPro" id="IPR029063">
    <property type="entry name" value="SAM-dependent_MTases_sf"/>
</dbReference>
<reference evidence="13 14" key="1">
    <citation type="submission" date="2015-07" db="EMBL/GenBank/DDBJ databases">
        <title>Comparative genomics of the Sigatoka disease complex on banana suggests a link between parallel evolutionary changes in Pseudocercospora fijiensis and Pseudocercospora eumusae and increased virulence on the banana host.</title>
        <authorList>
            <person name="Chang T.-C."/>
            <person name="Salvucci A."/>
            <person name="Crous P.W."/>
            <person name="Stergiopoulos I."/>
        </authorList>
    </citation>
    <scope>NUCLEOTIDE SEQUENCE [LARGE SCALE GENOMIC DNA]</scope>
    <source>
        <strain evidence="13 14">CBS 116634</strain>
    </source>
</reference>
<dbReference type="InterPro" id="IPR008576">
    <property type="entry name" value="MeTrfase_NTM1"/>
</dbReference>
<evidence type="ECO:0000256" key="7">
    <source>
        <dbReference type="ARBA" id="ARBA00043129"/>
    </source>
</evidence>
<dbReference type="Gene3D" id="3.40.50.150">
    <property type="entry name" value="Vaccinia Virus protein VP39"/>
    <property type="match status" value="1"/>
</dbReference>
<evidence type="ECO:0000256" key="1">
    <source>
        <dbReference type="ARBA" id="ARBA00009059"/>
    </source>
</evidence>
<dbReference type="GO" id="GO:0071885">
    <property type="term" value="F:N-terminal protein N-methyltransferase activity"/>
    <property type="evidence" value="ECO:0007669"/>
    <property type="project" value="UniProtKB-EC"/>
</dbReference>
<keyword evidence="2" id="KW-0489">Methyltransferase</keyword>
<protein>
    <recommendedName>
        <fullName evidence="6">Alpha N-terminal protein methyltransferase 1</fullName>
        <ecNumber evidence="5">2.1.1.244</ecNumber>
    </recommendedName>
    <alternativeName>
        <fullName evidence="11">Translation associated element 1</fullName>
    </alternativeName>
    <alternativeName>
        <fullName evidence="7">X-Pro-Lys N-terminal protein methyltransferase 1</fullName>
    </alternativeName>
</protein>
<gene>
    <name evidence="13" type="ORF">AC579_3330</name>
</gene>
<name>A0A139IE74_9PEZI</name>
<dbReference type="STRING" id="113226.A0A139IE74"/>
<evidence type="ECO:0000256" key="2">
    <source>
        <dbReference type="ARBA" id="ARBA00022603"/>
    </source>
</evidence>
<evidence type="ECO:0000256" key="11">
    <source>
        <dbReference type="ARBA" id="ARBA00082558"/>
    </source>
</evidence>
<keyword evidence="4" id="KW-0949">S-adenosyl-L-methionine</keyword>
<feature type="compositionally biased region" description="Basic and acidic residues" evidence="12">
    <location>
        <begin position="51"/>
        <end position="66"/>
    </location>
</feature>
<comment type="similarity">
    <text evidence="1">Belongs to the methyltransferase superfamily. NTM1 family.</text>
</comment>
<dbReference type="PANTHER" id="PTHR12753">
    <property type="entry name" value="AD-003 - RELATED"/>
    <property type="match status" value="1"/>
</dbReference>
<evidence type="ECO:0000256" key="12">
    <source>
        <dbReference type="SAM" id="MobiDB-lite"/>
    </source>
</evidence>
<dbReference type="Proteomes" id="UP000073492">
    <property type="component" value="Unassembled WGS sequence"/>
</dbReference>
<dbReference type="CDD" id="cd02440">
    <property type="entry name" value="AdoMet_MTases"/>
    <property type="match status" value="1"/>
</dbReference>
<feature type="region of interest" description="Disordered" evidence="12">
    <location>
        <begin position="25"/>
        <end position="84"/>
    </location>
</feature>
<dbReference type="SUPFAM" id="SSF53335">
    <property type="entry name" value="S-adenosyl-L-methionine-dependent methyltransferases"/>
    <property type="match status" value="1"/>
</dbReference>
<feature type="compositionally biased region" description="Polar residues" evidence="12">
    <location>
        <begin position="35"/>
        <end position="44"/>
    </location>
</feature>
<evidence type="ECO:0000313" key="14">
    <source>
        <dbReference type="Proteomes" id="UP000073492"/>
    </source>
</evidence>
<evidence type="ECO:0000256" key="10">
    <source>
        <dbReference type="ARBA" id="ARBA00048167"/>
    </source>
</evidence>
<dbReference type="AlphaFoldDB" id="A0A139IE74"/>
<evidence type="ECO:0000313" key="13">
    <source>
        <dbReference type="EMBL" id="KXT13021.1"/>
    </source>
</evidence>
<comment type="catalytic activity">
    <reaction evidence="9">
        <text>N-terminal L-prolyl-L-prolyl-L-lysyl-[protein] + 2 S-adenosyl-L-methionine = N-terminal N,N-dimethyl-L-prolyl-L-prolyl-L-lysyl-[protein] + 2 S-adenosyl-L-homocysteine + 2 H(+)</text>
        <dbReference type="Rhea" id="RHEA:54736"/>
        <dbReference type="Rhea" id="RHEA-COMP:13787"/>
        <dbReference type="Rhea" id="RHEA-COMP:13974"/>
        <dbReference type="ChEBI" id="CHEBI:15378"/>
        <dbReference type="ChEBI" id="CHEBI:57856"/>
        <dbReference type="ChEBI" id="CHEBI:59789"/>
        <dbReference type="ChEBI" id="CHEBI:138059"/>
        <dbReference type="ChEBI" id="CHEBI:138318"/>
        <dbReference type="EC" id="2.1.1.244"/>
    </reaction>
</comment>
<evidence type="ECO:0000256" key="9">
    <source>
        <dbReference type="ARBA" id="ARBA00047885"/>
    </source>
</evidence>
<comment type="catalytic activity">
    <reaction evidence="8">
        <text>N-terminal L-seryl-L-prolyl-L-lysyl-[protein] + 3 S-adenosyl-L-methionine = N-terminal N,N,N-trimethyl-L-seryl-L-prolyl-L-lysyl-[protein] + 3 S-adenosyl-L-homocysteine + 3 H(+)</text>
        <dbReference type="Rhea" id="RHEA:54724"/>
        <dbReference type="Rhea" id="RHEA-COMP:13789"/>
        <dbReference type="Rhea" id="RHEA-COMP:13973"/>
        <dbReference type="ChEBI" id="CHEBI:15378"/>
        <dbReference type="ChEBI" id="CHEBI:57856"/>
        <dbReference type="ChEBI" id="CHEBI:59789"/>
        <dbReference type="ChEBI" id="CHEBI:138061"/>
        <dbReference type="ChEBI" id="CHEBI:138317"/>
        <dbReference type="EC" id="2.1.1.244"/>
    </reaction>
</comment>
<dbReference type="PANTHER" id="PTHR12753:SF0">
    <property type="entry name" value="ALPHA N-TERMINAL PROTEIN METHYLTRANSFERASE 1"/>
    <property type="match status" value="1"/>
</dbReference>
<comment type="catalytic activity">
    <reaction evidence="10">
        <text>N-terminal L-alanyl-L-prolyl-L-lysyl-[protein] + 3 S-adenosyl-L-methionine = N-terminal N,N,N-trimethyl-L-alanyl-L-prolyl-L-lysyl-[protein] + 3 S-adenosyl-L-homocysteine + 3 H(+)</text>
        <dbReference type="Rhea" id="RHEA:54712"/>
        <dbReference type="Rhea" id="RHEA-COMP:13785"/>
        <dbReference type="Rhea" id="RHEA-COMP:13971"/>
        <dbReference type="ChEBI" id="CHEBI:15378"/>
        <dbReference type="ChEBI" id="CHEBI:57856"/>
        <dbReference type="ChEBI" id="CHEBI:59789"/>
        <dbReference type="ChEBI" id="CHEBI:138057"/>
        <dbReference type="ChEBI" id="CHEBI:138315"/>
        <dbReference type="EC" id="2.1.1.244"/>
    </reaction>
</comment>
<sequence>MPWKERRRLDDGRLKFEIERLDHQKLPALPAFGVTPTTRRSAMPSSPKRKLSAEQESSPKKSRNGDIEVSGIDGTTGEHETNSDLAEEMPMISSSASPDSKINHAAAIAYWSSTPATVDGVLGGFPQVSRVDLQGSANFLAKLRRQSRVFPPSTGKVKRVADCGAGIGRVTTGFLRNVAETVDIIEPVEAFTDQVKKDPWVGKIYNVGLEQWQPETKYDIVWNQWCVGQLTDAQLIAYLKSLPQYLNPGGWIVVKENLSNHHLGEDVFDDVDSSVTRTDVKFRRLFNEAGLHLVSTELQKGFPTALYPVRAYALQPRWQRWMLFLNAFTGAVYRPSG</sequence>
<dbReference type="Pfam" id="PF05891">
    <property type="entry name" value="Methyltransf_PK"/>
    <property type="match status" value="1"/>
</dbReference>
<evidence type="ECO:0000256" key="3">
    <source>
        <dbReference type="ARBA" id="ARBA00022679"/>
    </source>
</evidence>
<keyword evidence="3" id="KW-0808">Transferase</keyword>
<dbReference type="FunFam" id="3.40.50.150:FF:000025">
    <property type="entry name" value="N-terminal Xaa-Pro-Lys N-methyltransferase 1"/>
    <property type="match status" value="1"/>
</dbReference>
<comment type="caution">
    <text evidence="13">The sequence shown here is derived from an EMBL/GenBank/DDBJ whole genome shotgun (WGS) entry which is preliminary data.</text>
</comment>
<dbReference type="GO" id="GO:0032259">
    <property type="term" value="P:methylation"/>
    <property type="evidence" value="ECO:0007669"/>
    <property type="project" value="UniProtKB-KW"/>
</dbReference>
<dbReference type="EMBL" id="LFZO01000132">
    <property type="protein sequence ID" value="KXT13021.1"/>
    <property type="molecule type" value="Genomic_DNA"/>
</dbReference>
<organism evidence="13 14">
    <name type="scientific">Pseudocercospora musae</name>
    <dbReference type="NCBI Taxonomy" id="113226"/>
    <lineage>
        <taxon>Eukaryota</taxon>
        <taxon>Fungi</taxon>
        <taxon>Dikarya</taxon>
        <taxon>Ascomycota</taxon>
        <taxon>Pezizomycotina</taxon>
        <taxon>Dothideomycetes</taxon>
        <taxon>Dothideomycetidae</taxon>
        <taxon>Mycosphaerellales</taxon>
        <taxon>Mycosphaerellaceae</taxon>
        <taxon>Pseudocercospora</taxon>
    </lineage>
</organism>
<dbReference type="OrthoDB" id="1298661at2759"/>
<proteinExistence type="inferred from homology"/>
<evidence type="ECO:0000256" key="6">
    <source>
        <dbReference type="ARBA" id="ARBA00039449"/>
    </source>
</evidence>
<evidence type="ECO:0000256" key="4">
    <source>
        <dbReference type="ARBA" id="ARBA00022691"/>
    </source>
</evidence>
<accession>A0A139IE74</accession>